<evidence type="ECO:0000259" key="1">
    <source>
        <dbReference type="Pfam" id="PF15919"/>
    </source>
</evidence>
<proteinExistence type="predicted"/>
<dbReference type="Gene3D" id="3.30.160.250">
    <property type="match status" value="1"/>
</dbReference>
<feature type="domain" description="HicB-like antitoxin of toxin-antitoxin system" evidence="1">
    <location>
        <begin position="6"/>
        <end position="131"/>
    </location>
</feature>
<evidence type="ECO:0000313" key="2">
    <source>
        <dbReference type="EMBL" id="MDO1560438.1"/>
    </source>
</evidence>
<sequence>MDKVYYVAVLEPASGSEWGVYFPDLPGCTSGGDSMEDAVREAGEALALHLSGMKEDGLEAPKPRGLHDFGPEDVHGDPEAVVLVAVPANAPTEPERAERINLTMNPRLLARIDAYTNAVGISRSAFLAMAARQALVRERAP</sequence>
<reference evidence="2" key="1">
    <citation type="submission" date="2023-07" db="EMBL/GenBank/DDBJ databases">
        <title>Brevundimonas soil sp. nov., isolated from the soil of chemical plant.</title>
        <authorList>
            <person name="Wu N."/>
        </authorList>
    </citation>
    <scope>NUCLEOTIDE SEQUENCE</scope>
    <source>
        <strain evidence="2">XZ-24</strain>
    </source>
</reference>
<comment type="caution">
    <text evidence="2">The sequence shown here is derived from an EMBL/GenBank/DDBJ whole genome shotgun (WGS) entry which is preliminary data.</text>
</comment>
<dbReference type="PANTHER" id="PTHR34504">
    <property type="entry name" value="ANTITOXIN HICB"/>
    <property type="match status" value="1"/>
</dbReference>
<dbReference type="EMBL" id="JAUKTR010000006">
    <property type="protein sequence ID" value="MDO1560438.1"/>
    <property type="molecule type" value="Genomic_DNA"/>
</dbReference>
<dbReference type="PANTHER" id="PTHR34504:SF2">
    <property type="entry name" value="UPF0150 PROTEIN SSL0259"/>
    <property type="match status" value="1"/>
</dbReference>
<protein>
    <submittedName>
        <fullName evidence="2">Type II toxin-antitoxin system HicB family antitoxin</fullName>
    </submittedName>
</protein>
<evidence type="ECO:0000313" key="3">
    <source>
        <dbReference type="Proteomes" id="UP001169063"/>
    </source>
</evidence>
<dbReference type="Pfam" id="PF15919">
    <property type="entry name" value="HicB_lk_antitox"/>
    <property type="match status" value="1"/>
</dbReference>
<dbReference type="SUPFAM" id="SSF143100">
    <property type="entry name" value="TTHA1013/TTHA0281-like"/>
    <property type="match status" value="1"/>
</dbReference>
<keyword evidence="3" id="KW-1185">Reference proteome</keyword>
<organism evidence="2 3">
    <name type="scientific">Peiella sedimenti</name>
    <dbReference type="NCBI Taxonomy" id="3061083"/>
    <lineage>
        <taxon>Bacteria</taxon>
        <taxon>Pseudomonadati</taxon>
        <taxon>Pseudomonadota</taxon>
        <taxon>Alphaproteobacteria</taxon>
        <taxon>Caulobacterales</taxon>
        <taxon>Caulobacteraceae</taxon>
        <taxon>Peiella</taxon>
    </lineage>
</organism>
<dbReference type="Proteomes" id="UP001169063">
    <property type="component" value="Unassembled WGS sequence"/>
</dbReference>
<dbReference type="InterPro" id="IPR051404">
    <property type="entry name" value="TA_system_antitoxin"/>
</dbReference>
<accession>A0ABT8SRF5</accession>
<dbReference type="InterPro" id="IPR035069">
    <property type="entry name" value="TTHA1013/TTHA0281-like"/>
</dbReference>
<dbReference type="RefSeq" id="WP_302110869.1">
    <property type="nucleotide sequence ID" value="NZ_JAUKTR010000006.1"/>
</dbReference>
<name>A0ABT8SRF5_9CAUL</name>
<dbReference type="CDD" id="cd22231">
    <property type="entry name" value="RHH_NikR_HicB-like"/>
    <property type="match status" value="1"/>
</dbReference>
<dbReference type="InterPro" id="IPR031807">
    <property type="entry name" value="HicB-like"/>
</dbReference>
<gene>
    <name evidence="2" type="ORF">Q0812_13465</name>
</gene>